<dbReference type="OrthoDB" id="9771966at2"/>
<dbReference type="PANTHER" id="PTHR10151">
    <property type="entry name" value="ECTONUCLEOTIDE PYROPHOSPHATASE/PHOSPHODIESTERASE"/>
    <property type="match status" value="1"/>
</dbReference>
<dbReference type="Pfam" id="PF01663">
    <property type="entry name" value="Phosphodiest"/>
    <property type="match status" value="1"/>
</dbReference>
<evidence type="ECO:0000313" key="1">
    <source>
        <dbReference type="EMBL" id="ADK86584.1"/>
    </source>
</evidence>
<evidence type="ECO:0000313" key="2">
    <source>
        <dbReference type="Proteomes" id="UP000009047"/>
    </source>
</evidence>
<name>E1QLZ9_DESB2</name>
<dbReference type="KEGG" id="dbr:Deba_3231"/>
<organism evidence="1 2">
    <name type="scientific">Desulfarculus baarsii (strain ATCC 33931 / DSM 2075 / LMG 7858 / VKM B-1802 / 2st14)</name>
    <dbReference type="NCBI Taxonomy" id="644282"/>
    <lineage>
        <taxon>Bacteria</taxon>
        <taxon>Pseudomonadati</taxon>
        <taxon>Thermodesulfobacteriota</taxon>
        <taxon>Desulfarculia</taxon>
        <taxon>Desulfarculales</taxon>
        <taxon>Desulfarculaceae</taxon>
        <taxon>Desulfarculus</taxon>
    </lineage>
</organism>
<dbReference type="GO" id="GO:0016787">
    <property type="term" value="F:hydrolase activity"/>
    <property type="evidence" value="ECO:0007669"/>
    <property type="project" value="UniProtKB-ARBA"/>
</dbReference>
<dbReference type="InterPro" id="IPR002591">
    <property type="entry name" value="Phosphodiest/P_Trfase"/>
</dbReference>
<dbReference type="Proteomes" id="UP000009047">
    <property type="component" value="Chromosome"/>
</dbReference>
<dbReference type="HOGENOM" id="CLU_024306_0_0_7"/>
<sequence>MGIFKKFLKREKIRERLFVLSIDGLPHSFLAEPSGRMLMPNLAAVTASGAMGRMNSVLPTVSSVAWASYATGVNPGKHGIFGFVDRVPSPFATWVPTARDLKAPTLWELIGRTGKEVGVINVPLTYPPRQVNGFMVACFLSPDLASATYPPELTPQLLELDYRIEAESALAGHDQNAYLADLQDTMARRFKAAFQLIHSQSWDFFHLHVMGSDRVNHFHWGSWEDNAPGAAGFENFYRRLDSYIGELTEHLPPGCRLMILSEHGFTRAKGNVFVNRWLEENGYLLFGRGRKELKNMHPDSRAYSLVPGRIYINLEGREERGRVNAGKAYEDLRDELIHRLAALCHPETGQPVVEAVLRREEIYSGPHTSRAADLIIAPAAGFDLKANLSAPAVVRPPDLGGVHTYDDAFLFIQSAAALPAHNTFSIIDVTPTILKIMNIAAPQSMDGRVLL</sequence>
<dbReference type="eggNOG" id="COG3379">
    <property type="taxonomic scope" value="Bacteria"/>
</dbReference>
<dbReference type="RefSeq" id="WP_013260020.1">
    <property type="nucleotide sequence ID" value="NC_014365.1"/>
</dbReference>
<dbReference type="PANTHER" id="PTHR10151:SF120">
    <property type="entry name" value="BIS(5'-ADENOSYL)-TRIPHOSPHATASE"/>
    <property type="match status" value="1"/>
</dbReference>
<reference evidence="1 2" key="1">
    <citation type="journal article" date="2010" name="Stand. Genomic Sci.">
        <title>Complete genome sequence of Desulfarculus baarsii type strain (2st14).</title>
        <authorList>
            <person name="Sun H."/>
            <person name="Spring S."/>
            <person name="Lapidus A."/>
            <person name="Davenport K."/>
            <person name="Del Rio T.G."/>
            <person name="Tice H."/>
            <person name="Nolan M."/>
            <person name="Copeland A."/>
            <person name="Cheng J.F."/>
            <person name="Lucas S."/>
            <person name="Tapia R."/>
            <person name="Goodwin L."/>
            <person name="Pitluck S."/>
            <person name="Ivanova N."/>
            <person name="Pagani I."/>
            <person name="Mavromatis K."/>
            <person name="Ovchinnikova G."/>
            <person name="Pati A."/>
            <person name="Chen A."/>
            <person name="Palaniappan K."/>
            <person name="Hauser L."/>
            <person name="Chang Y.J."/>
            <person name="Jeffries C.D."/>
            <person name="Detter J.C."/>
            <person name="Han C."/>
            <person name="Rohde M."/>
            <person name="Brambilla E."/>
            <person name="Goker M."/>
            <person name="Woyke T."/>
            <person name="Bristow J."/>
            <person name="Eisen J.A."/>
            <person name="Markowitz V."/>
            <person name="Hugenholtz P."/>
            <person name="Kyrpides N.C."/>
            <person name="Klenk H.P."/>
            <person name="Land M."/>
        </authorList>
    </citation>
    <scope>NUCLEOTIDE SEQUENCE [LARGE SCALE GENOMIC DNA]</scope>
    <source>
        <strain evidence="2">ATCC 33931 / DSM 2075 / LMG 7858 / VKM B-1802 / 2st14</strain>
    </source>
</reference>
<dbReference type="STRING" id="644282.Deba_3231"/>
<dbReference type="SUPFAM" id="SSF53649">
    <property type="entry name" value="Alkaline phosphatase-like"/>
    <property type="match status" value="1"/>
</dbReference>
<proteinExistence type="predicted"/>
<accession>E1QLZ9</accession>
<dbReference type="AlphaFoldDB" id="E1QLZ9"/>
<gene>
    <name evidence="1" type="ordered locus">Deba_3231</name>
</gene>
<dbReference type="EMBL" id="CP002085">
    <property type="protein sequence ID" value="ADK86584.1"/>
    <property type="molecule type" value="Genomic_DNA"/>
</dbReference>
<protein>
    <submittedName>
        <fullName evidence="1">Type I phosphodiesterase/nucleotide pyrophosphatase</fullName>
    </submittedName>
</protein>
<dbReference type="Gene3D" id="3.40.720.10">
    <property type="entry name" value="Alkaline Phosphatase, subunit A"/>
    <property type="match status" value="2"/>
</dbReference>
<dbReference type="InterPro" id="IPR017850">
    <property type="entry name" value="Alkaline_phosphatase_core_sf"/>
</dbReference>
<keyword evidence="2" id="KW-1185">Reference proteome</keyword>